<dbReference type="InterPro" id="IPR036397">
    <property type="entry name" value="RNaseH_sf"/>
</dbReference>
<name>A0A9P7CIM0_9FUNG</name>
<accession>A0A9P7CIM0</accession>
<dbReference type="Gene3D" id="1.10.340.70">
    <property type="match status" value="1"/>
</dbReference>
<dbReference type="EMBL" id="JAANIU010003766">
    <property type="protein sequence ID" value="KAG1560181.1"/>
    <property type="molecule type" value="Genomic_DNA"/>
</dbReference>
<evidence type="ECO:0000259" key="1">
    <source>
        <dbReference type="PROSITE" id="PS50994"/>
    </source>
</evidence>
<dbReference type="FunFam" id="3.30.420.10:FF:000032">
    <property type="entry name" value="Retrovirus-related Pol polyprotein from transposon 297-like Protein"/>
    <property type="match status" value="1"/>
</dbReference>
<dbReference type="Proteomes" id="UP000740926">
    <property type="component" value="Unassembled WGS sequence"/>
</dbReference>
<dbReference type="PANTHER" id="PTHR37984">
    <property type="entry name" value="PROTEIN CBG26694"/>
    <property type="match status" value="1"/>
</dbReference>
<dbReference type="PROSITE" id="PS50994">
    <property type="entry name" value="INTEGRASE"/>
    <property type="match status" value="1"/>
</dbReference>
<sequence length="521" mass="59755">MAVSFGWFLALYRYIQDGTLPQDCDGKTRKRLEVHSKRWYIADDRLLQKSTARPLLHEGEALEVVKRLHEEGHFGILNTMERVNKYYVVSKCRELVTAVVKSCDTCQFRSRIKAVRNNPATVMKTPRYPFFMVGIDAVGPLQKTEKGNQYILTGIDYLTRWPVAMAVADITEETTVEFLYHEIVKNYGVPQYILSDRGANFISTYVHYFLRQIGCKNIMTTSYRPQVNGMCERLNQTLTQTMAKLARDGEEISQWDKYLDPALMALRSMVNTATGYSPSYLLFGYEFRSPAVWEAPRQDFVLGEELDALKDRVVMIQDKMEEVRTLARSKSDEQKAKAKIRYDARVVDPRRYQVGEQVLLKDNTPTTKFSDKWLGPYTVLKVNKNGTYHLTGHNSQRLKHAVNGDRLRLYDKSAAHLVPDVLTSAAQQQFRTWVNSRQNPAFLVKVVPFKKEEARGAVRDMCYVGQDRLFFPNETPMGPGEDDRNRLEYGPEGYLTLSGGRAETEMKVEVKGPKEGPYPNA</sequence>
<evidence type="ECO:0000313" key="2">
    <source>
        <dbReference type="EMBL" id="KAG1560181.1"/>
    </source>
</evidence>
<dbReference type="Pfam" id="PF00665">
    <property type="entry name" value="rve"/>
    <property type="match status" value="1"/>
</dbReference>
<dbReference type="GO" id="GO:0005634">
    <property type="term" value="C:nucleus"/>
    <property type="evidence" value="ECO:0007669"/>
    <property type="project" value="UniProtKB-ARBA"/>
</dbReference>
<dbReference type="GO" id="GO:0015074">
    <property type="term" value="P:DNA integration"/>
    <property type="evidence" value="ECO:0007669"/>
    <property type="project" value="InterPro"/>
</dbReference>
<reference evidence="2 3" key="1">
    <citation type="journal article" date="2020" name="Microb. Genom.">
        <title>Genetic diversity of clinical and environmental Mucorales isolates obtained from an investigation of mucormycosis cases among solid organ transplant recipients.</title>
        <authorList>
            <person name="Nguyen M.H."/>
            <person name="Kaul D."/>
            <person name="Muto C."/>
            <person name="Cheng S.J."/>
            <person name="Richter R.A."/>
            <person name="Bruno V.M."/>
            <person name="Liu G."/>
            <person name="Beyhan S."/>
            <person name="Sundermann A.J."/>
            <person name="Mounaud S."/>
            <person name="Pasculle A.W."/>
            <person name="Nierman W.C."/>
            <person name="Driscoll E."/>
            <person name="Cumbie R."/>
            <person name="Clancy C.J."/>
            <person name="Dupont C.L."/>
        </authorList>
    </citation>
    <scope>NUCLEOTIDE SEQUENCE [LARGE SCALE GENOMIC DNA]</scope>
    <source>
        <strain evidence="2 3">GL24</strain>
    </source>
</reference>
<proteinExistence type="predicted"/>
<dbReference type="AlphaFoldDB" id="A0A9P7CIM0"/>
<dbReference type="InterPro" id="IPR050951">
    <property type="entry name" value="Retrovirus_Pol_polyprotein"/>
</dbReference>
<dbReference type="Gene3D" id="3.30.420.10">
    <property type="entry name" value="Ribonuclease H-like superfamily/Ribonuclease H"/>
    <property type="match status" value="1"/>
</dbReference>
<dbReference type="InterPro" id="IPR012337">
    <property type="entry name" value="RNaseH-like_sf"/>
</dbReference>
<evidence type="ECO:0000313" key="3">
    <source>
        <dbReference type="Proteomes" id="UP000740926"/>
    </source>
</evidence>
<gene>
    <name evidence="2" type="ORF">G6F50_012338</name>
</gene>
<protein>
    <recommendedName>
        <fullName evidence="1">Integrase catalytic domain-containing protein</fullName>
    </recommendedName>
</protein>
<dbReference type="GO" id="GO:0003676">
    <property type="term" value="F:nucleic acid binding"/>
    <property type="evidence" value="ECO:0007669"/>
    <property type="project" value="InterPro"/>
</dbReference>
<comment type="caution">
    <text evidence="2">The sequence shown here is derived from an EMBL/GenBank/DDBJ whole genome shotgun (WGS) entry which is preliminary data.</text>
</comment>
<dbReference type="SUPFAM" id="SSF53098">
    <property type="entry name" value="Ribonuclease H-like"/>
    <property type="match status" value="1"/>
</dbReference>
<dbReference type="Pfam" id="PF17921">
    <property type="entry name" value="Integrase_H2C2"/>
    <property type="match status" value="1"/>
</dbReference>
<dbReference type="InterPro" id="IPR001584">
    <property type="entry name" value="Integrase_cat-core"/>
</dbReference>
<feature type="domain" description="Integrase catalytic" evidence="1">
    <location>
        <begin position="125"/>
        <end position="286"/>
    </location>
</feature>
<organism evidence="2 3">
    <name type="scientific">Rhizopus delemar</name>
    <dbReference type="NCBI Taxonomy" id="936053"/>
    <lineage>
        <taxon>Eukaryota</taxon>
        <taxon>Fungi</taxon>
        <taxon>Fungi incertae sedis</taxon>
        <taxon>Mucoromycota</taxon>
        <taxon>Mucoromycotina</taxon>
        <taxon>Mucoromycetes</taxon>
        <taxon>Mucorales</taxon>
        <taxon>Mucorineae</taxon>
        <taxon>Rhizopodaceae</taxon>
        <taxon>Rhizopus</taxon>
    </lineage>
</organism>
<dbReference type="InterPro" id="IPR041588">
    <property type="entry name" value="Integrase_H2C2"/>
</dbReference>
<keyword evidence="3" id="KW-1185">Reference proteome</keyword>
<dbReference type="PANTHER" id="PTHR37984:SF5">
    <property type="entry name" value="PROTEIN NYNRIN-LIKE"/>
    <property type="match status" value="1"/>
</dbReference>